<dbReference type="InterPro" id="IPR024072">
    <property type="entry name" value="DHFR-like_dom_sf"/>
</dbReference>
<dbReference type="SUPFAM" id="SSF53597">
    <property type="entry name" value="Dihydrofolate reductase-like"/>
    <property type="match status" value="1"/>
</dbReference>
<comment type="caution">
    <text evidence="2">The sequence shown here is derived from an EMBL/GenBank/DDBJ whole genome shotgun (WGS) entry which is preliminary data.</text>
</comment>
<sequence>MGKVLVHATLSLDGFMAGPGVSPEQPMGVGGMPLHEWMFRRPAHEVDAAVVGEVFADTGAVVLGRRTFDVGVEAWEDTPYPVPSFVLTHEARPDLPMRSAAFAFVTGGVDEALRRARAAAGDRDVTLMGGDVSRQFLLAGLVDEIHVQLVPVLLGAGVRLFDGLAGVRVELERTRILESPQVTHLRYAVLQAPKGLR</sequence>
<dbReference type="PANTHER" id="PTHR38011:SF12">
    <property type="entry name" value="BIFUNCTIONAL DEAMINASE-REDUCTASE DOMAIN PROTEIN"/>
    <property type="match status" value="1"/>
</dbReference>
<name>A0A8J7GEJ0_9ACTN</name>
<accession>A0A8J7GEJ0</accession>
<dbReference type="InterPro" id="IPR050765">
    <property type="entry name" value="Riboflavin_Biosynth_HTPR"/>
</dbReference>
<evidence type="ECO:0000259" key="1">
    <source>
        <dbReference type="Pfam" id="PF01872"/>
    </source>
</evidence>
<gene>
    <name evidence="2" type="ORF">IW245_003453</name>
</gene>
<reference evidence="2" key="1">
    <citation type="submission" date="2020-11" db="EMBL/GenBank/DDBJ databases">
        <title>Sequencing the genomes of 1000 actinobacteria strains.</title>
        <authorList>
            <person name="Klenk H.-P."/>
        </authorList>
    </citation>
    <scope>NUCLEOTIDE SEQUENCE</scope>
    <source>
        <strain evidence="2">DSM 45356</strain>
    </source>
</reference>
<keyword evidence="3" id="KW-1185">Reference proteome</keyword>
<dbReference type="Gene3D" id="3.40.430.10">
    <property type="entry name" value="Dihydrofolate Reductase, subunit A"/>
    <property type="match status" value="1"/>
</dbReference>
<dbReference type="GO" id="GO:0008703">
    <property type="term" value="F:5-amino-6-(5-phosphoribosylamino)uracil reductase activity"/>
    <property type="evidence" value="ECO:0007669"/>
    <property type="project" value="InterPro"/>
</dbReference>
<evidence type="ECO:0000313" key="3">
    <source>
        <dbReference type="Proteomes" id="UP000622552"/>
    </source>
</evidence>
<feature type="domain" description="Bacterial bifunctional deaminase-reductase C-terminal" evidence="1">
    <location>
        <begin position="3"/>
        <end position="179"/>
    </location>
</feature>
<dbReference type="AlphaFoldDB" id="A0A8J7GEJ0"/>
<dbReference type="EMBL" id="JADOUF010000001">
    <property type="protein sequence ID" value="MBG6137259.1"/>
    <property type="molecule type" value="Genomic_DNA"/>
</dbReference>
<evidence type="ECO:0000313" key="2">
    <source>
        <dbReference type="EMBL" id="MBG6137259.1"/>
    </source>
</evidence>
<dbReference type="GO" id="GO:0009231">
    <property type="term" value="P:riboflavin biosynthetic process"/>
    <property type="evidence" value="ECO:0007669"/>
    <property type="project" value="InterPro"/>
</dbReference>
<dbReference type="PANTHER" id="PTHR38011">
    <property type="entry name" value="DIHYDROFOLATE REDUCTASE FAMILY PROTEIN (AFU_ORTHOLOGUE AFUA_8G06820)"/>
    <property type="match status" value="1"/>
</dbReference>
<dbReference type="RefSeq" id="WP_197004141.1">
    <property type="nucleotide sequence ID" value="NZ_BONS01000020.1"/>
</dbReference>
<protein>
    <submittedName>
        <fullName evidence="2">Dihydrofolate reductase</fullName>
    </submittedName>
</protein>
<dbReference type="Proteomes" id="UP000622552">
    <property type="component" value="Unassembled WGS sequence"/>
</dbReference>
<proteinExistence type="predicted"/>
<organism evidence="2 3">
    <name type="scientific">Longispora fulva</name>
    <dbReference type="NCBI Taxonomy" id="619741"/>
    <lineage>
        <taxon>Bacteria</taxon>
        <taxon>Bacillati</taxon>
        <taxon>Actinomycetota</taxon>
        <taxon>Actinomycetes</taxon>
        <taxon>Micromonosporales</taxon>
        <taxon>Micromonosporaceae</taxon>
        <taxon>Longispora</taxon>
    </lineage>
</organism>
<dbReference type="Pfam" id="PF01872">
    <property type="entry name" value="RibD_C"/>
    <property type="match status" value="1"/>
</dbReference>
<dbReference type="InterPro" id="IPR002734">
    <property type="entry name" value="RibDG_C"/>
</dbReference>